<feature type="domain" description="Aminotransferase class V" evidence="5">
    <location>
        <begin position="3"/>
        <end position="364"/>
    </location>
</feature>
<reference evidence="6" key="1">
    <citation type="journal article" date="2021" name="PeerJ">
        <title>Extensive microbial diversity within the chicken gut microbiome revealed by metagenomics and culture.</title>
        <authorList>
            <person name="Gilroy R."/>
            <person name="Ravi A."/>
            <person name="Getino M."/>
            <person name="Pursley I."/>
            <person name="Horton D.L."/>
            <person name="Alikhan N.F."/>
            <person name="Baker D."/>
            <person name="Gharbi K."/>
            <person name="Hall N."/>
            <person name="Watson M."/>
            <person name="Adriaenssens E.M."/>
            <person name="Foster-Nyarko E."/>
            <person name="Jarju S."/>
            <person name="Secka A."/>
            <person name="Antonio M."/>
            <person name="Oren A."/>
            <person name="Chaudhuri R.R."/>
            <person name="La Ragione R."/>
            <person name="Hildebrand F."/>
            <person name="Pallen M.J."/>
        </authorList>
    </citation>
    <scope>NUCLEOTIDE SEQUENCE</scope>
    <source>
        <strain evidence="6">CHK156-179</strain>
    </source>
</reference>
<dbReference type="Gene3D" id="3.90.1150.10">
    <property type="entry name" value="Aspartate Aminotransferase, domain 1"/>
    <property type="match status" value="1"/>
</dbReference>
<dbReference type="GO" id="GO:0008483">
    <property type="term" value="F:transaminase activity"/>
    <property type="evidence" value="ECO:0007669"/>
    <property type="project" value="UniProtKB-KW"/>
</dbReference>
<evidence type="ECO:0000256" key="3">
    <source>
        <dbReference type="RuleBase" id="RU004075"/>
    </source>
</evidence>
<dbReference type="InterPro" id="IPR000192">
    <property type="entry name" value="Aminotrans_V_dom"/>
</dbReference>
<evidence type="ECO:0000313" key="7">
    <source>
        <dbReference type="Proteomes" id="UP000824221"/>
    </source>
</evidence>
<comment type="cofactor">
    <cofactor evidence="1 4">
        <name>pyridoxal 5'-phosphate</name>
        <dbReference type="ChEBI" id="CHEBI:597326"/>
    </cofactor>
</comment>
<dbReference type="InterPro" id="IPR015422">
    <property type="entry name" value="PyrdxlP-dep_Trfase_small"/>
</dbReference>
<dbReference type="PROSITE" id="PS00595">
    <property type="entry name" value="AA_TRANSFER_CLASS_5"/>
    <property type="match status" value="1"/>
</dbReference>
<reference evidence="6" key="2">
    <citation type="submission" date="2021-04" db="EMBL/GenBank/DDBJ databases">
        <authorList>
            <person name="Gilroy R."/>
        </authorList>
    </citation>
    <scope>NUCLEOTIDE SEQUENCE</scope>
    <source>
        <strain evidence="6">CHK156-179</strain>
    </source>
</reference>
<dbReference type="AlphaFoldDB" id="A0A9D2H1W5"/>
<keyword evidence="6" id="KW-0808">Transferase</keyword>
<organism evidence="6 7">
    <name type="scientific">Candidatus Gallimonas gallistercoris</name>
    <dbReference type="NCBI Taxonomy" id="2838602"/>
    <lineage>
        <taxon>Bacteria</taxon>
        <taxon>Bacillati</taxon>
        <taxon>Bacillota</taxon>
        <taxon>Clostridia</taxon>
        <taxon>Candidatus Gallimonas</taxon>
    </lineage>
</organism>
<dbReference type="PANTHER" id="PTHR43586:SF4">
    <property type="entry name" value="ISOPENICILLIN N EPIMERASE"/>
    <property type="match status" value="1"/>
</dbReference>
<proteinExistence type="inferred from homology"/>
<accession>A0A9D2H1W5</accession>
<evidence type="ECO:0000313" key="6">
    <source>
        <dbReference type="EMBL" id="HJA03008.1"/>
    </source>
</evidence>
<dbReference type="InterPro" id="IPR015424">
    <property type="entry name" value="PyrdxlP-dep_Trfase"/>
</dbReference>
<dbReference type="PANTHER" id="PTHR43586">
    <property type="entry name" value="CYSTEINE DESULFURASE"/>
    <property type="match status" value="1"/>
</dbReference>
<protein>
    <submittedName>
        <fullName evidence="6">Aminotransferase class V-fold PLP-dependent enzyme</fullName>
    </submittedName>
</protein>
<dbReference type="Pfam" id="PF00266">
    <property type="entry name" value="Aminotran_5"/>
    <property type="match status" value="1"/>
</dbReference>
<evidence type="ECO:0000256" key="4">
    <source>
        <dbReference type="RuleBase" id="RU004504"/>
    </source>
</evidence>
<name>A0A9D2H1W5_9FIRM</name>
<dbReference type="InterPro" id="IPR015421">
    <property type="entry name" value="PyrdxlP-dep_Trfase_major"/>
</dbReference>
<keyword evidence="2" id="KW-0663">Pyridoxal phosphate</keyword>
<sequence length="375" mass="39844">MLIYLDHAATGGNKAPSVMSAVLAAMRCCANPGRSGHKLSLAAAERVFACRELLSSLFCGYGFERVVFTKNCTEALNLAILGTLKQGDHAVTTCLEHNSVLRPLEALKRAGVIGYDVAPLTNGKLLPETLAKLVKPNTRMAVVTSASNVTGEAPPLAKIKKLLPENVLFVVDGAQGAGHLPLSMKDMGLDALALAGHKGMGGIQGSGALLFSERMEISPLLFGGTGSESFDLGMPAFYPDRLESGTLSYPAVCSLYEGALLVKSRREEWARKLEKTTAFVLEGLSELKGYTAYSLPNACGICSFRHERLPSETIAGELSEGYGICVRGGLHCAPLIHRALGDFPDGLVRASFSPEQGKKEAKALLCALKEITRHA</sequence>
<evidence type="ECO:0000256" key="2">
    <source>
        <dbReference type="ARBA" id="ARBA00022898"/>
    </source>
</evidence>
<dbReference type="EMBL" id="DXAJ01000099">
    <property type="protein sequence ID" value="HJA03008.1"/>
    <property type="molecule type" value="Genomic_DNA"/>
</dbReference>
<evidence type="ECO:0000256" key="1">
    <source>
        <dbReference type="ARBA" id="ARBA00001933"/>
    </source>
</evidence>
<comment type="caution">
    <text evidence="6">The sequence shown here is derived from an EMBL/GenBank/DDBJ whole genome shotgun (WGS) entry which is preliminary data.</text>
</comment>
<dbReference type="Gene3D" id="3.40.640.10">
    <property type="entry name" value="Type I PLP-dependent aspartate aminotransferase-like (Major domain)"/>
    <property type="match status" value="1"/>
</dbReference>
<dbReference type="InterPro" id="IPR020578">
    <property type="entry name" value="Aminotrans_V_PyrdxlP_BS"/>
</dbReference>
<keyword evidence="6" id="KW-0032">Aminotransferase</keyword>
<gene>
    <name evidence="6" type="ORF">H9797_06530</name>
</gene>
<dbReference type="SUPFAM" id="SSF53383">
    <property type="entry name" value="PLP-dependent transferases"/>
    <property type="match status" value="1"/>
</dbReference>
<evidence type="ECO:0000259" key="5">
    <source>
        <dbReference type="Pfam" id="PF00266"/>
    </source>
</evidence>
<comment type="similarity">
    <text evidence="3">Belongs to the class-V pyridoxal-phosphate-dependent aminotransferase family.</text>
</comment>
<dbReference type="Proteomes" id="UP000824221">
    <property type="component" value="Unassembled WGS sequence"/>
</dbReference>